<evidence type="ECO:0000313" key="5">
    <source>
        <dbReference type="Proteomes" id="UP001597493"/>
    </source>
</evidence>
<dbReference type="RefSeq" id="WP_379277506.1">
    <property type="nucleotide sequence ID" value="NZ_JBHUGT010000042.1"/>
</dbReference>
<name>A0ABW5R278_9BACL</name>
<sequence>MLTTQYLEEADRLADRIAVIDKGIIVAEGTPSQLKSSIGGKTLTIRLSERADPGIINRLLADYRLTAFIANRIASFRVRNLYLLM</sequence>
<keyword evidence="2" id="KW-0547">Nucleotide-binding</keyword>
<evidence type="ECO:0000313" key="4">
    <source>
        <dbReference type="EMBL" id="MFD2662748.1"/>
    </source>
</evidence>
<evidence type="ECO:0000256" key="2">
    <source>
        <dbReference type="ARBA" id="ARBA00022741"/>
    </source>
</evidence>
<proteinExistence type="predicted"/>
<dbReference type="PANTHER" id="PTHR42711">
    <property type="entry name" value="ABC TRANSPORTER ATP-BINDING PROTEIN"/>
    <property type="match status" value="1"/>
</dbReference>
<dbReference type="Gene3D" id="3.40.50.300">
    <property type="entry name" value="P-loop containing nucleotide triphosphate hydrolases"/>
    <property type="match status" value="1"/>
</dbReference>
<dbReference type="PANTHER" id="PTHR42711:SF19">
    <property type="entry name" value="DOXORUBICIN RESISTANCE ATP-BINDING PROTEIN DRRA"/>
    <property type="match status" value="1"/>
</dbReference>
<keyword evidence="3" id="KW-0067">ATP-binding</keyword>
<keyword evidence="1" id="KW-0813">Transport</keyword>
<keyword evidence="5" id="KW-1185">Reference proteome</keyword>
<organism evidence="4 5">
    <name type="scientific">Paenibacillus thailandensis</name>
    <dbReference type="NCBI Taxonomy" id="393250"/>
    <lineage>
        <taxon>Bacteria</taxon>
        <taxon>Bacillati</taxon>
        <taxon>Bacillota</taxon>
        <taxon>Bacilli</taxon>
        <taxon>Bacillales</taxon>
        <taxon>Paenibacillaceae</taxon>
        <taxon>Paenibacillus</taxon>
    </lineage>
</organism>
<dbReference type="InterPro" id="IPR027417">
    <property type="entry name" value="P-loop_NTPase"/>
</dbReference>
<gene>
    <name evidence="4" type="ORF">ACFSW5_21050</name>
</gene>
<evidence type="ECO:0000256" key="1">
    <source>
        <dbReference type="ARBA" id="ARBA00022448"/>
    </source>
</evidence>
<dbReference type="SUPFAM" id="SSF52540">
    <property type="entry name" value="P-loop containing nucleoside triphosphate hydrolases"/>
    <property type="match status" value="1"/>
</dbReference>
<protein>
    <submittedName>
        <fullName evidence="4">Uncharacterized protein</fullName>
    </submittedName>
</protein>
<dbReference type="InterPro" id="IPR050763">
    <property type="entry name" value="ABC_transporter_ATP-binding"/>
</dbReference>
<evidence type="ECO:0000256" key="3">
    <source>
        <dbReference type="ARBA" id="ARBA00022840"/>
    </source>
</evidence>
<accession>A0ABW5R278</accession>
<reference evidence="5" key="1">
    <citation type="journal article" date="2019" name="Int. J. Syst. Evol. Microbiol.">
        <title>The Global Catalogue of Microorganisms (GCM) 10K type strain sequencing project: providing services to taxonomists for standard genome sequencing and annotation.</title>
        <authorList>
            <consortium name="The Broad Institute Genomics Platform"/>
            <consortium name="The Broad Institute Genome Sequencing Center for Infectious Disease"/>
            <person name="Wu L."/>
            <person name="Ma J."/>
        </authorList>
    </citation>
    <scope>NUCLEOTIDE SEQUENCE [LARGE SCALE GENOMIC DNA]</scope>
    <source>
        <strain evidence="5">TISTR 1827</strain>
    </source>
</reference>
<dbReference type="Proteomes" id="UP001597493">
    <property type="component" value="Unassembled WGS sequence"/>
</dbReference>
<comment type="caution">
    <text evidence="4">The sequence shown here is derived from an EMBL/GenBank/DDBJ whole genome shotgun (WGS) entry which is preliminary data.</text>
</comment>
<dbReference type="EMBL" id="JBHUMY010000032">
    <property type="protein sequence ID" value="MFD2662748.1"/>
    <property type="molecule type" value="Genomic_DNA"/>
</dbReference>